<reference evidence="2 3" key="1">
    <citation type="submission" date="2019-11" db="EMBL/GenBank/DDBJ databases">
        <title>The genome sequence of Methylocystis heyeri.</title>
        <authorList>
            <person name="Oshkin I.Y."/>
            <person name="Miroshnikov K."/>
            <person name="Dedysh S.N."/>
        </authorList>
    </citation>
    <scope>NUCLEOTIDE SEQUENCE [LARGE SCALE GENOMIC DNA]</scope>
    <source>
        <strain evidence="2 3">H2</strain>
    </source>
</reference>
<feature type="transmembrane region" description="Helical" evidence="1">
    <location>
        <begin position="15"/>
        <end position="37"/>
    </location>
</feature>
<accession>A0A6B8KF96</accession>
<feature type="transmembrane region" description="Helical" evidence="1">
    <location>
        <begin position="79"/>
        <end position="98"/>
    </location>
</feature>
<sequence>MVKIIRLLGLVSQSIFLQFVHLVGLVAFLIAAALGYFKVPSWVVPIVAVVSGVAVDKFADVTDVTGLLEKASKANERGGFLILVYAVITVVGYIVGAYGRHHHDRLKATTSAPKLNSK</sequence>
<keyword evidence="1" id="KW-0472">Membrane</keyword>
<proteinExistence type="predicted"/>
<keyword evidence="1" id="KW-0812">Transmembrane</keyword>
<evidence type="ECO:0000313" key="3">
    <source>
        <dbReference type="Proteomes" id="UP000309061"/>
    </source>
</evidence>
<dbReference type="Proteomes" id="UP000309061">
    <property type="component" value="Chromosome"/>
</dbReference>
<dbReference type="KEGG" id="mhey:H2LOC_004900"/>
<keyword evidence="1" id="KW-1133">Transmembrane helix</keyword>
<gene>
    <name evidence="2" type="ORF">H2LOC_004900</name>
</gene>
<keyword evidence="3" id="KW-1185">Reference proteome</keyword>
<protein>
    <submittedName>
        <fullName evidence="2">Uncharacterized protein</fullName>
    </submittedName>
</protein>
<dbReference type="EMBL" id="CP046052">
    <property type="protein sequence ID" value="QGM45080.1"/>
    <property type="molecule type" value="Genomic_DNA"/>
</dbReference>
<dbReference type="OrthoDB" id="8454677at2"/>
<evidence type="ECO:0000313" key="2">
    <source>
        <dbReference type="EMBL" id="QGM45080.1"/>
    </source>
</evidence>
<dbReference type="RefSeq" id="WP_136495368.1">
    <property type="nucleotide sequence ID" value="NZ_CP046052.1"/>
</dbReference>
<evidence type="ECO:0000256" key="1">
    <source>
        <dbReference type="SAM" id="Phobius"/>
    </source>
</evidence>
<organism evidence="2 3">
    <name type="scientific">Methylocystis heyeri</name>
    <dbReference type="NCBI Taxonomy" id="391905"/>
    <lineage>
        <taxon>Bacteria</taxon>
        <taxon>Pseudomonadati</taxon>
        <taxon>Pseudomonadota</taxon>
        <taxon>Alphaproteobacteria</taxon>
        <taxon>Hyphomicrobiales</taxon>
        <taxon>Methylocystaceae</taxon>
        <taxon>Methylocystis</taxon>
    </lineage>
</organism>
<dbReference type="AlphaFoldDB" id="A0A6B8KF96"/>
<name>A0A6B8KF96_9HYPH</name>